<dbReference type="SUPFAM" id="SSF51445">
    <property type="entry name" value="(Trans)glycosidases"/>
    <property type="match status" value="1"/>
</dbReference>
<dbReference type="SUPFAM" id="SSF49785">
    <property type="entry name" value="Galactose-binding domain-like"/>
    <property type="match status" value="2"/>
</dbReference>
<keyword evidence="3 6" id="KW-0732">Signal</keyword>
<evidence type="ECO:0000256" key="5">
    <source>
        <dbReference type="ARBA" id="ARBA00023295"/>
    </source>
</evidence>
<dbReference type="InterPro" id="IPR008979">
    <property type="entry name" value="Galactose-bd-like_sf"/>
</dbReference>
<proteinExistence type="inferred from homology"/>
<dbReference type="InterPro" id="IPR017853">
    <property type="entry name" value="GH"/>
</dbReference>
<dbReference type="PROSITE" id="PS50022">
    <property type="entry name" value="FA58C_3"/>
    <property type="match status" value="2"/>
</dbReference>
<evidence type="ECO:0000256" key="3">
    <source>
        <dbReference type="ARBA" id="ARBA00022729"/>
    </source>
</evidence>
<dbReference type="EC" id="3.2.1.51" evidence="2"/>
<evidence type="ECO:0000256" key="1">
    <source>
        <dbReference type="ARBA" id="ARBA00007951"/>
    </source>
</evidence>
<dbReference type="PANTHER" id="PTHR10030">
    <property type="entry name" value="ALPHA-L-FUCOSIDASE"/>
    <property type="match status" value="1"/>
</dbReference>
<dbReference type="Gene3D" id="2.60.120.260">
    <property type="entry name" value="Galactose-binding domain-like"/>
    <property type="match status" value="2"/>
</dbReference>
<evidence type="ECO:0000256" key="2">
    <source>
        <dbReference type="ARBA" id="ARBA00012662"/>
    </source>
</evidence>
<comment type="similarity">
    <text evidence="1">Belongs to the glycosyl hydrolase 29 family.</text>
</comment>
<dbReference type="InterPro" id="IPR057739">
    <property type="entry name" value="Glyco_hydro_29_N"/>
</dbReference>
<dbReference type="PROSITE" id="PS51318">
    <property type="entry name" value="TAT"/>
    <property type="match status" value="1"/>
</dbReference>
<dbReference type="Pfam" id="PF01120">
    <property type="entry name" value="Alpha_L_fucos"/>
    <property type="match status" value="1"/>
</dbReference>
<dbReference type="InterPro" id="IPR000421">
    <property type="entry name" value="FA58C"/>
</dbReference>
<dbReference type="SMART" id="SM00812">
    <property type="entry name" value="Alpha_L_fucos"/>
    <property type="match status" value="1"/>
</dbReference>
<dbReference type="InterPro" id="IPR006311">
    <property type="entry name" value="TAT_signal"/>
</dbReference>
<evidence type="ECO:0000313" key="9">
    <source>
        <dbReference type="Proteomes" id="UP000763641"/>
    </source>
</evidence>
<dbReference type="PANTHER" id="PTHR10030:SF37">
    <property type="entry name" value="ALPHA-L-FUCOSIDASE-RELATED"/>
    <property type="match status" value="1"/>
</dbReference>
<dbReference type="RefSeq" id="WP_204200004.1">
    <property type="nucleotide sequence ID" value="NZ_JAFEMC010000005.1"/>
</dbReference>
<comment type="caution">
    <text evidence="8">The sequence shown here is derived from an EMBL/GenBank/DDBJ whole genome shotgun (WGS) entry which is preliminary data.</text>
</comment>
<dbReference type="Proteomes" id="UP000763641">
    <property type="component" value="Unassembled WGS sequence"/>
</dbReference>
<dbReference type="InterPro" id="IPR000933">
    <property type="entry name" value="Glyco_hydro_29"/>
</dbReference>
<keyword evidence="5" id="KW-0326">Glycosidase</keyword>
<feature type="domain" description="F5/8 type C" evidence="7">
    <location>
        <begin position="471"/>
        <end position="634"/>
    </location>
</feature>
<feature type="signal peptide" evidence="6">
    <location>
        <begin position="1"/>
        <end position="21"/>
    </location>
</feature>
<evidence type="ECO:0000313" key="8">
    <source>
        <dbReference type="EMBL" id="MBM6577905.1"/>
    </source>
</evidence>
<sequence length="645" mass="70112">MTEFSRRTLLASGLVSGLASAAPGLAADGAPAAWGATPSPRQWAWHGHEQYAFVHFSINTFTDKEWGYGDESPSLFDPTDFDPDQIVAAAKSANMRGIILTAKHHDGFCLWPTMLTDHCIRNSPYKQGKGDIVGEMERAARRAGLMFGLYLSPWDRNHPEYGRPAYIDYYRKQVVELCTRYGELFEFWFDGANGGDGYYGGARETRTIDAPKYYDWPSIIALVHQHQPMACTFDPLGSDIRWVGNEDGVAGDPCWPTMPNHPYVQTEGNAGVRGGALWWPAETNTSIRPGWFYHADEDAKVKSPKRLLRYYDESVGRGTNMHLNLPPDRRGRIADPDVASLASFGAAMRATLASNLAEGAVASASATRGPAFAAANVLDDRRDSYWSSPEGDTTPSLTLDLPPGRSFDLIRIREYLPLGVRVTRFAVDAFTDGRWQTLAERACISAQRIIRLDRPVSARRLRLRILDAPVCPAISEIALFRQVAPQPVAAARSSDRTILSPAGWSIVAASAPGGEALIDDDAATVWTIDAPTSTSPATVTIDLARAETLAGFSLTPSRAPPNGSVPPRGYRADTSVDGRVWQAGASGEFANIAYALATQRIAFAQPRTARFLRLRFDAPAVAGATRVAVAGIGAFTTPQGAPQPR</sequence>
<gene>
    <name evidence="8" type="ORF">ILT43_16100</name>
</gene>
<organism evidence="8 9">
    <name type="scientific">Sphingomonas longa</name>
    <dbReference type="NCBI Taxonomy" id="2778730"/>
    <lineage>
        <taxon>Bacteria</taxon>
        <taxon>Pseudomonadati</taxon>
        <taxon>Pseudomonadota</taxon>
        <taxon>Alphaproteobacteria</taxon>
        <taxon>Sphingomonadales</taxon>
        <taxon>Sphingomonadaceae</taxon>
        <taxon>Sphingomonas</taxon>
    </lineage>
</organism>
<evidence type="ECO:0000256" key="6">
    <source>
        <dbReference type="SAM" id="SignalP"/>
    </source>
</evidence>
<reference evidence="8 9" key="1">
    <citation type="submission" date="2020-12" db="EMBL/GenBank/DDBJ databases">
        <title>Sphingomonas sp.</title>
        <authorList>
            <person name="Kim M.K."/>
        </authorList>
    </citation>
    <scope>NUCLEOTIDE SEQUENCE [LARGE SCALE GENOMIC DNA]</scope>
    <source>
        <strain evidence="8 9">BT552</strain>
    </source>
</reference>
<evidence type="ECO:0000259" key="7">
    <source>
        <dbReference type="PROSITE" id="PS50022"/>
    </source>
</evidence>
<keyword evidence="4" id="KW-0378">Hydrolase</keyword>
<keyword evidence="9" id="KW-1185">Reference proteome</keyword>
<dbReference type="Pfam" id="PF00754">
    <property type="entry name" value="F5_F8_type_C"/>
    <property type="match status" value="2"/>
</dbReference>
<feature type="domain" description="F5/8 type C" evidence="7">
    <location>
        <begin position="339"/>
        <end position="463"/>
    </location>
</feature>
<dbReference type="EMBL" id="JAFEMC010000005">
    <property type="protein sequence ID" value="MBM6577905.1"/>
    <property type="molecule type" value="Genomic_DNA"/>
</dbReference>
<feature type="chain" id="PRO_5045171663" description="alpha-L-fucosidase" evidence="6">
    <location>
        <begin position="22"/>
        <end position="645"/>
    </location>
</feature>
<accession>A0ABS2DAE9</accession>
<evidence type="ECO:0000256" key="4">
    <source>
        <dbReference type="ARBA" id="ARBA00022801"/>
    </source>
</evidence>
<name>A0ABS2DAE9_9SPHN</name>
<protein>
    <recommendedName>
        <fullName evidence="2">alpha-L-fucosidase</fullName>
        <ecNumber evidence="2">3.2.1.51</ecNumber>
    </recommendedName>
</protein>
<dbReference type="Gene3D" id="3.20.20.80">
    <property type="entry name" value="Glycosidases"/>
    <property type="match status" value="1"/>
</dbReference>